<reference evidence="3" key="1">
    <citation type="journal article" date="2019" name="Int. J. Syst. Evol. Microbiol.">
        <title>The Global Catalogue of Microorganisms (GCM) 10K type strain sequencing project: providing services to taxonomists for standard genome sequencing and annotation.</title>
        <authorList>
            <consortium name="The Broad Institute Genomics Platform"/>
            <consortium name="The Broad Institute Genome Sequencing Center for Infectious Disease"/>
            <person name="Wu L."/>
            <person name="Ma J."/>
        </authorList>
    </citation>
    <scope>NUCLEOTIDE SEQUENCE [LARGE SCALE GENOMIC DNA]</scope>
    <source>
        <strain evidence="3">KCTC 52168</strain>
    </source>
</reference>
<sequence>MDHPLLLAFGLLLVVEGLFPLLAPQAWKDTFSRLIGLRDGQLRTIGLIGVALGVALLVSFS</sequence>
<comment type="caution">
    <text evidence="2">The sequence shown here is derived from an EMBL/GenBank/DDBJ whole genome shotgun (WGS) entry which is preliminary data.</text>
</comment>
<dbReference type="EMBL" id="JBHRTI010000003">
    <property type="protein sequence ID" value="MFC3146763.1"/>
    <property type="molecule type" value="Genomic_DNA"/>
</dbReference>
<dbReference type="PANTHER" id="PTHR38602:SF1">
    <property type="entry name" value="INNER MEMBRANE PROTEIN"/>
    <property type="match status" value="1"/>
</dbReference>
<dbReference type="RefSeq" id="WP_377301239.1">
    <property type="nucleotide sequence ID" value="NZ_CP180191.1"/>
</dbReference>
<evidence type="ECO:0000256" key="1">
    <source>
        <dbReference type="SAM" id="Phobius"/>
    </source>
</evidence>
<feature type="transmembrane region" description="Helical" evidence="1">
    <location>
        <begin position="41"/>
        <end position="60"/>
    </location>
</feature>
<keyword evidence="3" id="KW-1185">Reference proteome</keyword>
<evidence type="ECO:0000313" key="2">
    <source>
        <dbReference type="EMBL" id="MFC3146763.1"/>
    </source>
</evidence>
<keyword evidence="1" id="KW-0472">Membrane</keyword>
<dbReference type="PANTHER" id="PTHR38602">
    <property type="entry name" value="INNER MEMBRANE PROTEIN-RELATED"/>
    <property type="match status" value="1"/>
</dbReference>
<accession>A0ABV7GYK4</accession>
<evidence type="ECO:0000313" key="3">
    <source>
        <dbReference type="Proteomes" id="UP001595556"/>
    </source>
</evidence>
<gene>
    <name evidence="2" type="ORF">ACFOEN_03805</name>
</gene>
<proteinExistence type="predicted"/>
<keyword evidence="1" id="KW-1133">Transmembrane helix</keyword>
<organism evidence="2 3">
    <name type="scientific">Piscinibacterium candidicorallinum</name>
    <dbReference type="NCBI Taxonomy" id="1793872"/>
    <lineage>
        <taxon>Bacteria</taxon>
        <taxon>Pseudomonadati</taxon>
        <taxon>Pseudomonadota</taxon>
        <taxon>Betaproteobacteria</taxon>
        <taxon>Burkholderiales</taxon>
        <taxon>Piscinibacterium</taxon>
    </lineage>
</organism>
<protein>
    <submittedName>
        <fullName evidence="2">DUF2065 domain-containing protein</fullName>
    </submittedName>
</protein>
<name>A0ABV7GYK4_9BURK</name>
<keyword evidence="1" id="KW-0812">Transmembrane</keyword>
<dbReference type="Proteomes" id="UP001595556">
    <property type="component" value="Unassembled WGS sequence"/>
</dbReference>
<dbReference type="InterPro" id="IPR019201">
    <property type="entry name" value="DUF2065"/>
</dbReference>
<dbReference type="Pfam" id="PF09838">
    <property type="entry name" value="DUF2065"/>
    <property type="match status" value="1"/>
</dbReference>